<feature type="region of interest" description="Disordered" evidence="1">
    <location>
        <begin position="127"/>
        <end position="146"/>
    </location>
</feature>
<protein>
    <submittedName>
        <fullName evidence="2">Uncharacterized protein</fullName>
    </submittedName>
</protein>
<evidence type="ECO:0000256" key="1">
    <source>
        <dbReference type="SAM" id="MobiDB-lite"/>
    </source>
</evidence>
<gene>
    <name evidence="2" type="ORF">CRG98_040724</name>
</gene>
<evidence type="ECO:0000313" key="3">
    <source>
        <dbReference type="Proteomes" id="UP000233551"/>
    </source>
</evidence>
<feature type="compositionally biased region" description="Basic and acidic residues" evidence="1">
    <location>
        <begin position="1"/>
        <end position="10"/>
    </location>
</feature>
<keyword evidence="3" id="KW-1185">Reference proteome</keyword>
<reference evidence="2 3" key="1">
    <citation type="submission" date="2017-11" db="EMBL/GenBank/DDBJ databases">
        <title>De-novo sequencing of pomegranate (Punica granatum L.) genome.</title>
        <authorList>
            <person name="Akparov Z."/>
            <person name="Amiraslanov A."/>
            <person name="Hajiyeva S."/>
            <person name="Abbasov M."/>
            <person name="Kaur K."/>
            <person name="Hamwieh A."/>
            <person name="Solovyev V."/>
            <person name="Salamov A."/>
            <person name="Braich B."/>
            <person name="Kosarev P."/>
            <person name="Mahmoud A."/>
            <person name="Hajiyev E."/>
            <person name="Babayeva S."/>
            <person name="Izzatullayeva V."/>
            <person name="Mammadov A."/>
            <person name="Mammadov A."/>
            <person name="Sharifova S."/>
            <person name="Ojaghi J."/>
            <person name="Eynullazada K."/>
            <person name="Bayramov B."/>
            <person name="Abdulazimova A."/>
            <person name="Shahmuradov I."/>
        </authorList>
    </citation>
    <scope>NUCLEOTIDE SEQUENCE [LARGE SCALE GENOMIC DNA]</scope>
    <source>
        <strain evidence="3">cv. AG2017</strain>
        <tissue evidence="2">Leaf</tissue>
    </source>
</reference>
<organism evidence="2 3">
    <name type="scientific">Punica granatum</name>
    <name type="common">Pomegranate</name>
    <dbReference type="NCBI Taxonomy" id="22663"/>
    <lineage>
        <taxon>Eukaryota</taxon>
        <taxon>Viridiplantae</taxon>
        <taxon>Streptophyta</taxon>
        <taxon>Embryophyta</taxon>
        <taxon>Tracheophyta</taxon>
        <taxon>Spermatophyta</taxon>
        <taxon>Magnoliopsida</taxon>
        <taxon>eudicotyledons</taxon>
        <taxon>Gunneridae</taxon>
        <taxon>Pentapetalae</taxon>
        <taxon>rosids</taxon>
        <taxon>malvids</taxon>
        <taxon>Myrtales</taxon>
        <taxon>Lythraceae</taxon>
        <taxon>Punica</taxon>
    </lineage>
</organism>
<dbReference type="Proteomes" id="UP000233551">
    <property type="component" value="Unassembled WGS sequence"/>
</dbReference>
<dbReference type="EMBL" id="PGOL01003973">
    <property type="protein sequence ID" value="PKI38884.1"/>
    <property type="molecule type" value="Genomic_DNA"/>
</dbReference>
<accession>A0A2I0I4H6</accession>
<comment type="caution">
    <text evidence="2">The sequence shown here is derived from an EMBL/GenBank/DDBJ whole genome shotgun (WGS) entry which is preliminary data.</text>
</comment>
<name>A0A2I0I4H6_PUNGR</name>
<feature type="region of interest" description="Disordered" evidence="1">
    <location>
        <begin position="1"/>
        <end position="66"/>
    </location>
</feature>
<sequence>MDMTGHKIDGGRGSNCGSMRAEGTEPKIRTIPDPQPRLVACHRRHSRGDAVAAKRGRGWSPDLCPSRSVSSQTVPAHSSISAPSESNLSLIDHGCVVGQSPPPRMGRRDRWRFAGARVSALGFLGNKGKKLGEEGDPGPDPIRCGLDRPESKVCPLQFGPDPGPTHFGLLGWAWPEAH</sequence>
<dbReference type="AlphaFoldDB" id="A0A2I0I4H6"/>
<proteinExistence type="predicted"/>
<evidence type="ECO:0000313" key="2">
    <source>
        <dbReference type="EMBL" id="PKI38884.1"/>
    </source>
</evidence>